<dbReference type="InterPro" id="IPR001128">
    <property type="entry name" value="Cyt_P450"/>
</dbReference>
<dbReference type="OrthoDB" id="5500002at2"/>
<feature type="non-terminal residue" evidence="7">
    <location>
        <position position="356"/>
    </location>
</feature>
<dbReference type="PANTHER" id="PTHR46696:SF1">
    <property type="entry name" value="CYTOCHROME P450 YJIB-RELATED"/>
    <property type="match status" value="1"/>
</dbReference>
<evidence type="ECO:0000313" key="8">
    <source>
        <dbReference type="Proteomes" id="UP000253741"/>
    </source>
</evidence>
<protein>
    <submittedName>
        <fullName evidence="7">Cytochrome P450</fullName>
    </submittedName>
</protein>
<dbReference type="GO" id="GO:0016705">
    <property type="term" value="F:oxidoreductase activity, acting on paired donors, with incorporation or reduction of molecular oxygen"/>
    <property type="evidence" value="ECO:0007669"/>
    <property type="project" value="InterPro"/>
</dbReference>
<keyword evidence="5" id="KW-0408">Iron</keyword>
<dbReference type="GO" id="GO:0020037">
    <property type="term" value="F:heme binding"/>
    <property type="evidence" value="ECO:0007669"/>
    <property type="project" value="InterPro"/>
</dbReference>
<comment type="similarity">
    <text evidence="1">Belongs to the cytochrome P450 family.</text>
</comment>
<proteinExistence type="inferred from homology"/>
<organism evidence="7 8">
    <name type="scientific">Streptomyces corynorhini</name>
    <dbReference type="NCBI Taxonomy" id="2282652"/>
    <lineage>
        <taxon>Bacteria</taxon>
        <taxon>Bacillati</taxon>
        <taxon>Actinomycetota</taxon>
        <taxon>Actinomycetes</taxon>
        <taxon>Kitasatosporales</taxon>
        <taxon>Streptomycetaceae</taxon>
        <taxon>Streptomyces</taxon>
    </lineage>
</organism>
<sequence length="356" mass="38462">MSLPPAPGSPCPARRLVLDPLVGDIEGEHARLRAAGPLAAVELPGGVPAWAVTRQAEARALLTDPRLVKDIGAWHAWRRGEIPADWPLIGLANHGRSMFTVDGDDHRRLRAPVQQALNSRRVAGMRARITELTRELLDALPDDRRPVDLKAAFALPLPMTVVSELMGVGPGRRAGFRALFDTFLSTRTAPAEVGANQAELTAVMRTLADARRDRPGSDLTSTLVATRESDDPFTDEEIVSTLQLMIGSGYETTVCLLVNAVVNLSAHPDQLALVRSGAVGWDAVVEETLRYSAPNSNFLIRFATEDVPVGERVLPRGDALVVSYGAIGRDERRHGPAAGDFDITRSPNRHISFGHG</sequence>
<dbReference type="InterPro" id="IPR036396">
    <property type="entry name" value="Cyt_P450_sf"/>
</dbReference>
<keyword evidence="6" id="KW-0503">Monooxygenase</keyword>
<dbReference type="RefSeq" id="WP_147286145.1">
    <property type="nucleotide sequence ID" value="NZ_QQNA01000265.1"/>
</dbReference>
<dbReference type="PANTHER" id="PTHR46696">
    <property type="entry name" value="P450, PUTATIVE (EUROFUNG)-RELATED"/>
    <property type="match status" value="1"/>
</dbReference>
<dbReference type="CDD" id="cd11029">
    <property type="entry name" value="CYP107-like"/>
    <property type="match status" value="1"/>
</dbReference>
<evidence type="ECO:0000256" key="5">
    <source>
        <dbReference type="ARBA" id="ARBA00023004"/>
    </source>
</evidence>
<evidence type="ECO:0000256" key="6">
    <source>
        <dbReference type="ARBA" id="ARBA00023033"/>
    </source>
</evidence>
<dbReference type="FunFam" id="1.10.630.10:FF:000018">
    <property type="entry name" value="Cytochrome P450 monooxygenase"/>
    <property type="match status" value="1"/>
</dbReference>
<comment type="caution">
    <text evidence="7">The sequence shown here is derived from an EMBL/GenBank/DDBJ whole genome shotgun (WGS) entry which is preliminary data.</text>
</comment>
<dbReference type="PRINTS" id="PR00359">
    <property type="entry name" value="BP450"/>
</dbReference>
<dbReference type="Pfam" id="PF00067">
    <property type="entry name" value="p450"/>
    <property type="match status" value="1"/>
</dbReference>
<evidence type="ECO:0000256" key="2">
    <source>
        <dbReference type="ARBA" id="ARBA00022617"/>
    </source>
</evidence>
<dbReference type="EMBL" id="QQNA01000265">
    <property type="protein sequence ID" value="RDG34912.1"/>
    <property type="molecule type" value="Genomic_DNA"/>
</dbReference>
<evidence type="ECO:0000256" key="4">
    <source>
        <dbReference type="ARBA" id="ARBA00023002"/>
    </source>
</evidence>
<keyword evidence="8" id="KW-1185">Reference proteome</keyword>
<evidence type="ECO:0000313" key="7">
    <source>
        <dbReference type="EMBL" id="RDG34912.1"/>
    </source>
</evidence>
<dbReference type="AlphaFoldDB" id="A0A370B2L7"/>
<keyword evidence="4" id="KW-0560">Oxidoreductase</keyword>
<gene>
    <name evidence="7" type="ORF">DVH02_28070</name>
</gene>
<reference evidence="7 8" key="1">
    <citation type="submission" date="2018-07" db="EMBL/GenBank/DDBJ databases">
        <title>Streptomyces species from bats.</title>
        <authorList>
            <person name="Dunlap C."/>
        </authorList>
    </citation>
    <scope>NUCLEOTIDE SEQUENCE [LARGE SCALE GENOMIC DNA]</scope>
    <source>
        <strain evidence="7 8">AC230</strain>
    </source>
</reference>
<name>A0A370B2L7_9ACTN</name>
<keyword evidence="2" id="KW-0349">Heme</keyword>
<evidence type="ECO:0000256" key="1">
    <source>
        <dbReference type="ARBA" id="ARBA00010617"/>
    </source>
</evidence>
<accession>A0A370B2L7</accession>
<dbReference type="SUPFAM" id="SSF48264">
    <property type="entry name" value="Cytochrome P450"/>
    <property type="match status" value="1"/>
</dbReference>
<evidence type="ECO:0000256" key="3">
    <source>
        <dbReference type="ARBA" id="ARBA00022723"/>
    </source>
</evidence>
<dbReference type="InterPro" id="IPR002397">
    <property type="entry name" value="Cyt_P450_B"/>
</dbReference>
<dbReference type="Gene3D" id="1.10.630.10">
    <property type="entry name" value="Cytochrome P450"/>
    <property type="match status" value="1"/>
</dbReference>
<dbReference type="GO" id="GO:0005506">
    <property type="term" value="F:iron ion binding"/>
    <property type="evidence" value="ECO:0007669"/>
    <property type="project" value="InterPro"/>
</dbReference>
<dbReference type="Proteomes" id="UP000253741">
    <property type="component" value="Unassembled WGS sequence"/>
</dbReference>
<dbReference type="GO" id="GO:0004497">
    <property type="term" value="F:monooxygenase activity"/>
    <property type="evidence" value="ECO:0007669"/>
    <property type="project" value="UniProtKB-KW"/>
</dbReference>
<keyword evidence="3" id="KW-0479">Metal-binding</keyword>